<dbReference type="InterPro" id="IPR018392">
    <property type="entry name" value="LysM"/>
</dbReference>
<dbReference type="CDD" id="cd00118">
    <property type="entry name" value="LysM"/>
    <property type="match status" value="1"/>
</dbReference>
<dbReference type="Gene3D" id="3.10.350.10">
    <property type="entry name" value="LysM domain"/>
    <property type="match status" value="1"/>
</dbReference>
<dbReference type="SUPFAM" id="SSF54106">
    <property type="entry name" value="LysM domain"/>
    <property type="match status" value="1"/>
</dbReference>
<evidence type="ECO:0000259" key="2">
    <source>
        <dbReference type="PROSITE" id="PS51782"/>
    </source>
</evidence>
<keyword evidence="4" id="KW-1185">Reference proteome</keyword>
<reference evidence="3 4" key="1">
    <citation type="submission" date="2020-09" db="EMBL/GenBank/DDBJ databases">
        <title>Paenibacillus sp. strain PR3 16S rRNA gene Genome sequencing and assembly.</title>
        <authorList>
            <person name="Kim J."/>
        </authorList>
    </citation>
    <scope>NUCLEOTIDE SEQUENCE [LARGE SCALE GENOMIC DNA]</scope>
    <source>
        <strain evidence="3 4">PR3</strain>
    </source>
</reference>
<feature type="compositionally biased region" description="Basic and acidic residues" evidence="1">
    <location>
        <begin position="398"/>
        <end position="408"/>
    </location>
</feature>
<feature type="region of interest" description="Disordered" evidence="1">
    <location>
        <begin position="281"/>
        <end position="307"/>
    </location>
</feature>
<feature type="region of interest" description="Disordered" evidence="1">
    <location>
        <begin position="234"/>
        <end position="253"/>
    </location>
</feature>
<feature type="region of interest" description="Disordered" evidence="1">
    <location>
        <begin position="176"/>
        <end position="200"/>
    </location>
</feature>
<organism evidence="3 4">
    <name type="scientific">Paenibacillus terricola</name>
    <dbReference type="NCBI Taxonomy" id="2763503"/>
    <lineage>
        <taxon>Bacteria</taxon>
        <taxon>Bacillati</taxon>
        <taxon>Bacillota</taxon>
        <taxon>Bacilli</taxon>
        <taxon>Bacillales</taxon>
        <taxon>Paenibacillaceae</taxon>
        <taxon>Paenibacillus</taxon>
    </lineage>
</organism>
<dbReference type="Pfam" id="PF20918">
    <property type="entry name" value="SPOCS_spoVID-N"/>
    <property type="match status" value="1"/>
</dbReference>
<feature type="region of interest" description="Disordered" evidence="1">
    <location>
        <begin position="141"/>
        <end position="160"/>
    </location>
</feature>
<dbReference type="EMBL" id="JACXZA010000001">
    <property type="protein sequence ID" value="MBD3917742.1"/>
    <property type="molecule type" value="Genomic_DNA"/>
</dbReference>
<proteinExistence type="predicted"/>
<dbReference type="InterPro" id="IPR036779">
    <property type="entry name" value="LysM_dom_sf"/>
</dbReference>
<dbReference type="Pfam" id="PF01476">
    <property type="entry name" value="LysM"/>
    <property type="match status" value="1"/>
</dbReference>
<sequence length="491" mass="55684">MPDQTSGLRFDVYERVHLPDDVAAIEELEEIELVPRIQVVQQGEQALLKGQLLLTGVYRSHNDLQQPQSLEHWIPVEITLPMNRVNSLDDISVEIDHFDVDLLSSRTLNITGILSLHGIAVEHREEADNVWEEDEPITVVHRREESKPAEPSYQSNFYDSPETVRANDYGQAQFQEEEELDQLEPEQSLQQPNFSVPWGHTQPFVRNEAAVPQQQPEPEPEPYKPVISWSAFASQSPVEQAPEQPLYNSAYGRPDEPWSIPAVNDAPDVNAFSQEATRNADISFGDISPSSRQESVVEAADDNADDDSFFTQASVVEEQREEQEEQFDPLTSEFAEQRPNAASFFDQAQQEQAAIEAPRLEEADVGRKEPKVAFGRKKIEEVEPAKEPVGIRTLLQSSKREQESREAAENSSAGAKEKSRVTTGDEIEWKTLFLGKLADEQSFRRVRMCIVQKEETLDDIAERYGKNTRELSLYNRLQDQAISEGQVIYIP</sequence>
<dbReference type="InterPro" id="IPR048862">
    <property type="entry name" value="SPOCS_spoVID_N"/>
</dbReference>
<feature type="domain" description="LysM" evidence="2">
    <location>
        <begin position="447"/>
        <end position="490"/>
    </location>
</feature>
<evidence type="ECO:0000313" key="4">
    <source>
        <dbReference type="Proteomes" id="UP000609346"/>
    </source>
</evidence>
<gene>
    <name evidence="3" type="ORF">H8B09_03185</name>
</gene>
<evidence type="ECO:0000256" key="1">
    <source>
        <dbReference type="SAM" id="MobiDB-lite"/>
    </source>
</evidence>
<dbReference type="SMART" id="SM00257">
    <property type="entry name" value="LysM"/>
    <property type="match status" value="1"/>
</dbReference>
<comment type="caution">
    <text evidence="3">The sequence shown here is derived from an EMBL/GenBank/DDBJ whole genome shotgun (WGS) entry which is preliminary data.</text>
</comment>
<feature type="region of interest" description="Disordered" evidence="1">
    <location>
        <begin position="390"/>
        <end position="422"/>
    </location>
</feature>
<evidence type="ECO:0000313" key="3">
    <source>
        <dbReference type="EMBL" id="MBD3917742.1"/>
    </source>
</evidence>
<dbReference type="RefSeq" id="WP_191202010.1">
    <property type="nucleotide sequence ID" value="NZ_JACXZA010000001.1"/>
</dbReference>
<dbReference type="PROSITE" id="PS51782">
    <property type="entry name" value="LYSM"/>
    <property type="match status" value="1"/>
</dbReference>
<dbReference type="Proteomes" id="UP000609346">
    <property type="component" value="Unassembled WGS sequence"/>
</dbReference>
<name>A0ABR8MP21_9BACL</name>
<protein>
    <submittedName>
        <fullName evidence="3">LysM peptidoglycan-binding domain-containing protein</fullName>
    </submittedName>
</protein>
<accession>A0ABR8MP21</accession>